<sequence>MKIHLSPDEVNLLVYRYLVENGFVHTSFSFFNA</sequence>
<accession>A0A024VNW3</accession>
<dbReference type="Proteomes" id="UP000030656">
    <property type="component" value="Unassembled WGS sequence"/>
</dbReference>
<evidence type="ECO:0000313" key="2">
    <source>
        <dbReference type="Proteomes" id="UP000030656"/>
    </source>
</evidence>
<dbReference type="InterPro" id="IPR006594">
    <property type="entry name" value="LisH"/>
</dbReference>
<gene>
    <name evidence="1" type="ORF">PFFCH_02871</name>
</gene>
<dbReference type="AlphaFoldDB" id="A0A024VNW3"/>
<name>A0A024VNW3_PLAFA</name>
<organism evidence="1 2">
    <name type="scientific">Plasmodium falciparum FCH/4</name>
    <dbReference type="NCBI Taxonomy" id="1036724"/>
    <lineage>
        <taxon>Eukaryota</taxon>
        <taxon>Sar</taxon>
        <taxon>Alveolata</taxon>
        <taxon>Apicomplexa</taxon>
        <taxon>Aconoidasida</taxon>
        <taxon>Haemosporida</taxon>
        <taxon>Plasmodiidae</taxon>
        <taxon>Plasmodium</taxon>
        <taxon>Plasmodium (Laverania)</taxon>
    </lineage>
</organism>
<protein>
    <submittedName>
        <fullName evidence="1">Uncharacterized protein</fullName>
    </submittedName>
</protein>
<proteinExistence type="predicted"/>
<reference evidence="1 2" key="1">
    <citation type="submission" date="2013-02" db="EMBL/GenBank/DDBJ databases">
        <title>The Genome Annotation of Plasmodium falciparum FCH/4.</title>
        <authorList>
            <consortium name="The Broad Institute Genome Sequencing Platform"/>
            <consortium name="The Broad Institute Genome Sequencing Center for Infectious Disease"/>
            <person name="Neafsey D."/>
            <person name="Hoffman S."/>
            <person name="Volkman S."/>
            <person name="Rosenthal P."/>
            <person name="Walker B."/>
            <person name="Young S.K."/>
            <person name="Zeng Q."/>
            <person name="Gargeya S."/>
            <person name="Fitzgerald M."/>
            <person name="Haas B."/>
            <person name="Abouelleil A."/>
            <person name="Allen A.W."/>
            <person name="Alvarado L."/>
            <person name="Arachchi H.M."/>
            <person name="Berlin A.M."/>
            <person name="Chapman S.B."/>
            <person name="Gainer-Dewar J."/>
            <person name="Goldberg J."/>
            <person name="Griggs A."/>
            <person name="Gujja S."/>
            <person name="Hansen M."/>
            <person name="Howarth C."/>
            <person name="Imamovic A."/>
            <person name="Ireland A."/>
            <person name="Larimer J."/>
            <person name="McCowan C."/>
            <person name="Murphy C."/>
            <person name="Pearson M."/>
            <person name="Poon T.W."/>
            <person name="Priest M."/>
            <person name="Roberts A."/>
            <person name="Saif S."/>
            <person name="Shea T."/>
            <person name="Sisk P."/>
            <person name="Sykes S."/>
            <person name="Wortman J."/>
            <person name="Nusbaum C."/>
            <person name="Birren B."/>
        </authorList>
    </citation>
    <scope>NUCLEOTIDE SEQUENCE [LARGE SCALE GENOMIC DNA]</scope>
    <source>
        <strain evidence="1 2">FCH/4</strain>
    </source>
</reference>
<evidence type="ECO:0000313" key="1">
    <source>
        <dbReference type="EMBL" id="ETW29601.1"/>
    </source>
</evidence>
<dbReference type="Gene3D" id="1.20.960.30">
    <property type="match status" value="1"/>
</dbReference>
<dbReference type="EMBL" id="KI927957">
    <property type="protein sequence ID" value="ETW29601.1"/>
    <property type="molecule type" value="Genomic_DNA"/>
</dbReference>
<reference evidence="1 2" key="2">
    <citation type="submission" date="2013-02" db="EMBL/GenBank/DDBJ databases">
        <title>The Genome Sequence of Plasmodium falciparum FCH/4.</title>
        <authorList>
            <consortium name="The Broad Institute Genome Sequencing Platform"/>
            <consortium name="The Broad Institute Genome Sequencing Center for Infectious Disease"/>
            <person name="Neafsey D."/>
            <person name="Cheeseman I."/>
            <person name="Volkman S."/>
            <person name="Adams J."/>
            <person name="Walker B."/>
            <person name="Young S.K."/>
            <person name="Zeng Q."/>
            <person name="Gargeya S."/>
            <person name="Fitzgerald M."/>
            <person name="Haas B."/>
            <person name="Abouelleil A."/>
            <person name="Alvarado L."/>
            <person name="Arachchi H.M."/>
            <person name="Berlin A.M."/>
            <person name="Chapman S.B."/>
            <person name="Dewar J."/>
            <person name="Goldberg J."/>
            <person name="Griggs A."/>
            <person name="Gujja S."/>
            <person name="Hansen M."/>
            <person name="Howarth C."/>
            <person name="Imamovic A."/>
            <person name="Larimer J."/>
            <person name="McCowan C."/>
            <person name="Murphy C."/>
            <person name="Neiman D."/>
            <person name="Pearson M."/>
            <person name="Priest M."/>
            <person name="Roberts A."/>
            <person name="Saif S."/>
            <person name="Shea T."/>
            <person name="Sisk P."/>
            <person name="Sykes S."/>
            <person name="Wortman J."/>
            <person name="Nusbaum C."/>
            <person name="Birren B."/>
        </authorList>
    </citation>
    <scope>NUCLEOTIDE SEQUENCE [LARGE SCALE GENOMIC DNA]</scope>
    <source>
        <strain evidence="1 2">FCH/4</strain>
    </source>
</reference>
<dbReference type="Pfam" id="PF08513">
    <property type="entry name" value="LisH"/>
    <property type="match status" value="1"/>
</dbReference>